<evidence type="ECO:0000313" key="2">
    <source>
        <dbReference type="Proteomes" id="UP000087766"/>
    </source>
</evidence>
<feature type="domain" description="Retrotransposon Copia-like N-terminal" evidence="1">
    <location>
        <begin position="27"/>
        <end position="71"/>
    </location>
</feature>
<protein>
    <submittedName>
        <fullName evidence="3">Uncharacterized protein LOC106765902</fullName>
    </submittedName>
</protein>
<proteinExistence type="predicted"/>
<dbReference type="GeneID" id="106765902"/>
<dbReference type="PANTHER" id="PTHR37610:SF55">
    <property type="entry name" value="RETROTRANSPOSON COPIA-LIKE N-TERMINAL DOMAIN-CONTAINING PROTEIN"/>
    <property type="match status" value="1"/>
</dbReference>
<reference evidence="3" key="2">
    <citation type="submission" date="2025-08" db="UniProtKB">
        <authorList>
            <consortium name="RefSeq"/>
        </authorList>
    </citation>
    <scope>IDENTIFICATION</scope>
    <source>
        <tissue evidence="3">Leaf</tissue>
    </source>
</reference>
<organism evidence="2 3">
    <name type="scientific">Vigna radiata var. radiata</name>
    <name type="common">Mung bean</name>
    <name type="synonym">Phaseolus aureus</name>
    <dbReference type="NCBI Taxonomy" id="3916"/>
    <lineage>
        <taxon>Eukaryota</taxon>
        <taxon>Viridiplantae</taxon>
        <taxon>Streptophyta</taxon>
        <taxon>Embryophyta</taxon>
        <taxon>Tracheophyta</taxon>
        <taxon>Spermatophyta</taxon>
        <taxon>Magnoliopsida</taxon>
        <taxon>eudicotyledons</taxon>
        <taxon>Gunneridae</taxon>
        <taxon>Pentapetalae</taxon>
        <taxon>rosids</taxon>
        <taxon>fabids</taxon>
        <taxon>Fabales</taxon>
        <taxon>Fabaceae</taxon>
        <taxon>Papilionoideae</taxon>
        <taxon>50 kb inversion clade</taxon>
        <taxon>NPAAA clade</taxon>
        <taxon>indigoferoid/millettioid clade</taxon>
        <taxon>Phaseoleae</taxon>
        <taxon>Vigna</taxon>
    </lineage>
</organism>
<evidence type="ECO:0000313" key="3">
    <source>
        <dbReference type="RefSeq" id="XP_014506158.1"/>
    </source>
</evidence>
<dbReference type="KEGG" id="vra:106765902"/>
<evidence type="ECO:0000259" key="1">
    <source>
        <dbReference type="Pfam" id="PF14244"/>
    </source>
</evidence>
<accession>A0A1S3UJF0</accession>
<dbReference type="Proteomes" id="UP000087766">
    <property type="component" value="Chromosome 7"/>
</dbReference>
<gene>
    <name evidence="3" type="primary">LOC106765902</name>
</gene>
<dbReference type="Pfam" id="PF14244">
    <property type="entry name" value="Retrotran_gag_3"/>
    <property type="match status" value="1"/>
</dbReference>
<keyword evidence="2" id="KW-1185">Reference proteome</keyword>
<dbReference type="RefSeq" id="XP_014506158.1">
    <property type="nucleotide sequence ID" value="XM_014650672.1"/>
</dbReference>
<name>A0A1S3UJF0_VIGRR</name>
<dbReference type="AlphaFoldDB" id="A0A1S3UJF0"/>
<sequence length="309" mass="35754">MASISQNISPTLDHLVNLAHPLYLYPGENPALVLVSPLLTKSNFHQWERDMVVALETKNKKRFIHGTLPCPPITDPLYEAWRKSNCMVMSWLTCSMTPSIKQSVMWMDTTSEIWRDLKDRFSHADKFRISDLQDQILACRRGDSIVSKYYTKLKILWKVMEFYRCVLTCTCLTPCVCGLLSKLHKEREDDYMIRFLRGLNDNYAQVRSQIMILDPMPSIVKTFSMVLQHEREFIDPLPRISTRQRKPPAYLSVYDCPTLSSTNISYSTTYPLHSYLSCSNCSNSHTAFCMSLSATVEPSSFKEAWQHDH</sequence>
<dbReference type="InterPro" id="IPR029472">
    <property type="entry name" value="Copia-like_N"/>
</dbReference>
<reference evidence="2" key="1">
    <citation type="journal article" date="2014" name="Nat. Commun.">
        <title>Genome sequence of mungbean and insights into evolution within Vigna species.</title>
        <authorList>
            <person name="Kang Y.J."/>
            <person name="Kim S.K."/>
            <person name="Kim M.Y."/>
            <person name="Lestari P."/>
            <person name="Kim K.H."/>
            <person name="Ha B.K."/>
            <person name="Jun T.H."/>
            <person name="Hwang W.J."/>
            <person name="Lee T."/>
            <person name="Lee J."/>
            <person name="Shim S."/>
            <person name="Yoon M.Y."/>
            <person name="Jang Y.E."/>
            <person name="Han K.S."/>
            <person name="Taeprayoon P."/>
            <person name="Yoon N."/>
            <person name="Somta P."/>
            <person name="Tanya P."/>
            <person name="Kim K.S."/>
            <person name="Gwag J.G."/>
            <person name="Moon J.K."/>
            <person name="Lee Y.H."/>
            <person name="Park B.S."/>
            <person name="Bombarely A."/>
            <person name="Doyle J.J."/>
            <person name="Jackson S.A."/>
            <person name="Schafleitner R."/>
            <person name="Srinives P."/>
            <person name="Varshney R.K."/>
            <person name="Lee S.H."/>
        </authorList>
    </citation>
    <scope>NUCLEOTIDE SEQUENCE [LARGE SCALE GENOMIC DNA]</scope>
    <source>
        <strain evidence="2">cv. VC1973A</strain>
    </source>
</reference>
<dbReference type="OrthoDB" id="1737256at2759"/>
<dbReference type="PANTHER" id="PTHR37610">
    <property type="entry name" value="CCHC-TYPE DOMAIN-CONTAINING PROTEIN"/>
    <property type="match status" value="1"/>
</dbReference>